<protein>
    <submittedName>
        <fullName evidence="1">Uncharacterized protein</fullName>
    </submittedName>
</protein>
<name>A0A7I8DXG0_9FIRM</name>
<evidence type="ECO:0000313" key="2">
    <source>
        <dbReference type="Proteomes" id="UP000593842"/>
    </source>
</evidence>
<accession>A0A7I8DXG0</accession>
<sequence>MDRNNNVIRTKPIGITSDDKFPVSYQSANTFFHFVNKFNYLNEMISDKKIYPRYCKESLEYLDLDIKNISVAMKCFCNIPLHMVQAHKKEYGTYCIGLTKEWGIRNNLQPVIYYNQESSFYNSIRKSYNAAMQYSSDDDVLADIGEMTNYVFKYMKPVIGRDLKTKRIKDFTDEKEWRYVPEINGLDFGEIIVEENVINHQNIIESYNKIIKDKGYYLQFDYEDIKYIFVNNDSQRKNMIKRIKKLDCTQEEKDLLITKICIWKEMEGDF</sequence>
<gene>
    <name evidence="1" type="ORF">Fi14EGH31_10210</name>
</gene>
<dbReference type="RefSeq" id="WP_117576160.1">
    <property type="nucleotide sequence ID" value="NZ_AP024085.1"/>
</dbReference>
<dbReference type="Pfam" id="PF10899">
    <property type="entry name" value="AbiGi"/>
    <property type="match status" value="1"/>
</dbReference>
<dbReference type="EMBL" id="AP024085">
    <property type="protein sequence ID" value="BCL57309.1"/>
    <property type="molecule type" value="Genomic_DNA"/>
</dbReference>
<dbReference type="AlphaFoldDB" id="A0A7I8DXG0"/>
<dbReference type="GeneID" id="70579452"/>
<organism evidence="1 2">
    <name type="scientific">Faecalibacillus intestinalis</name>
    <dbReference type="NCBI Taxonomy" id="1982626"/>
    <lineage>
        <taxon>Bacteria</taxon>
        <taxon>Bacillati</taxon>
        <taxon>Bacillota</taxon>
        <taxon>Erysipelotrichia</taxon>
        <taxon>Erysipelotrichales</taxon>
        <taxon>Coprobacillaceae</taxon>
        <taxon>Faecalibacillus</taxon>
    </lineage>
</organism>
<dbReference type="InterPro" id="IPR021223">
    <property type="entry name" value="AbiGi"/>
</dbReference>
<evidence type="ECO:0000313" key="1">
    <source>
        <dbReference type="EMBL" id="BCL57309.1"/>
    </source>
</evidence>
<dbReference type="KEGG" id="fit:Fi14EGH31_10210"/>
<proteinExistence type="predicted"/>
<reference evidence="2" key="1">
    <citation type="submission" date="2020-09" db="EMBL/GenBank/DDBJ databases">
        <title>Complete genome sequencing of Faecalibacillus intestinalis strain 14EGH31.</title>
        <authorList>
            <person name="Sakamoto M."/>
            <person name="Murakami T."/>
            <person name="Mori H."/>
        </authorList>
    </citation>
    <scope>NUCLEOTIDE SEQUENCE [LARGE SCALE GENOMIC DNA]</scope>
    <source>
        <strain evidence="2">14EGH31</strain>
    </source>
</reference>
<dbReference type="Proteomes" id="UP000593842">
    <property type="component" value="Chromosome"/>
</dbReference>